<sequence>MTSETAHYLSTEMCVENRRQYKTCQVLKITIYHTLITNSPTIVQLHENTDREKMLWHVTGTCDITYKCHGMYTCAETHDCDSCTVFRRSGIFLYR</sequence>
<reference evidence="1" key="2">
    <citation type="submission" date="2020-11" db="EMBL/GenBank/DDBJ databases">
        <authorList>
            <person name="McCartney M.A."/>
            <person name="Auch B."/>
            <person name="Kono T."/>
            <person name="Mallez S."/>
            <person name="Becker A."/>
            <person name="Gohl D.M."/>
            <person name="Silverstein K.A.T."/>
            <person name="Koren S."/>
            <person name="Bechman K.B."/>
            <person name="Herman A."/>
            <person name="Abrahante J.E."/>
            <person name="Garbe J."/>
        </authorList>
    </citation>
    <scope>NUCLEOTIDE SEQUENCE</scope>
    <source>
        <strain evidence="1">Duluth1</strain>
        <tissue evidence="1">Whole animal</tissue>
    </source>
</reference>
<gene>
    <name evidence="1" type="ORF">DPMN_051053</name>
</gene>
<organism evidence="1 2">
    <name type="scientific">Dreissena polymorpha</name>
    <name type="common">Zebra mussel</name>
    <name type="synonym">Mytilus polymorpha</name>
    <dbReference type="NCBI Taxonomy" id="45954"/>
    <lineage>
        <taxon>Eukaryota</taxon>
        <taxon>Metazoa</taxon>
        <taxon>Spiralia</taxon>
        <taxon>Lophotrochozoa</taxon>
        <taxon>Mollusca</taxon>
        <taxon>Bivalvia</taxon>
        <taxon>Autobranchia</taxon>
        <taxon>Heteroconchia</taxon>
        <taxon>Euheterodonta</taxon>
        <taxon>Imparidentia</taxon>
        <taxon>Neoheterodontei</taxon>
        <taxon>Myida</taxon>
        <taxon>Dreissenoidea</taxon>
        <taxon>Dreissenidae</taxon>
        <taxon>Dreissena</taxon>
    </lineage>
</organism>
<evidence type="ECO:0000313" key="2">
    <source>
        <dbReference type="Proteomes" id="UP000828390"/>
    </source>
</evidence>
<dbReference type="AlphaFoldDB" id="A0A9D4HPW3"/>
<protein>
    <submittedName>
        <fullName evidence="1">Uncharacterized protein</fullName>
    </submittedName>
</protein>
<dbReference type="EMBL" id="JAIWYP010000012">
    <property type="protein sequence ID" value="KAH3725218.1"/>
    <property type="molecule type" value="Genomic_DNA"/>
</dbReference>
<evidence type="ECO:0000313" key="1">
    <source>
        <dbReference type="EMBL" id="KAH3725218.1"/>
    </source>
</evidence>
<keyword evidence="2" id="KW-1185">Reference proteome</keyword>
<name>A0A9D4HPW3_DREPO</name>
<reference evidence="1" key="1">
    <citation type="journal article" date="2019" name="bioRxiv">
        <title>The Genome of the Zebra Mussel, Dreissena polymorpha: A Resource for Invasive Species Research.</title>
        <authorList>
            <person name="McCartney M.A."/>
            <person name="Auch B."/>
            <person name="Kono T."/>
            <person name="Mallez S."/>
            <person name="Zhang Y."/>
            <person name="Obille A."/>
            <person name="Becker A."/>
            <person name="Abrahante J.E."/>
            <person name="Garbe J."/>
            <person name="Badalamenti J.P."/>
            <person name="Herman A."/>
            <person name="Mangelson H."/>
            <person name="Liachko I."/>
            <person name="Sullivan S."/>
            <person name="Sone E.D."/>
            <person name="Koren S."/>
            <person name="Silverstein K.A.T."/>
            <person name="Beckman K.B."/>
            <person name="Gohl D.M."/>
        </authorList>
    </citation>
    <scope>NUCLEOTIDE SEQUENCE</scope>
    <source>
        <strain evidence="1">Duluth1</strain>
        <tissue evidence="1">Whole animal</tissue>
    </source>
</reference>
<accession>A0A9D4HPW3</accession>
<comment type="caution">
    <text evidence="1">The sequence shown here is derived from an EMBL/GenBank/DDBJ whole genome shotgun (WGS) entry which is preliminary data.</text>
</comment>
<feature type="non-terminal residue" evidence="1">
    <location>
        <position position="1"/>
    </location>
</feature>
<dbReference type="Proteomes" id="UP000828390">
    <property type="component" value="Unassembled WGS sequence"/>
</dbReference>
<proteinExistence type="predicted"/>